<dbReference type="SUPFAM" id="SSF56024">
    <property type="entry name" value="Phospholipase D/nuclease"/>
    <property type="match status" value="1"/>
</dbReference>
<gene>
    <name evidence="2" type="ORF">FNW21_15725</name>
</gene>
<dbReference type="InterPro" id="IPR005114">
    <property type="entry name" value="Helicase_assoc"/>
</dbReference>
<dbReference type="PROSITE" id="PS50035">
    <property type="entry name" value="PLD"/>
    <property type="match status" value="1"/>
</dbReference>
<dbReference type="PANTHER" id="PTHR33418">
    <property type="entry name" value="HELICASE-ASSOCIATED"/>
    <property type="match status" value="1"/>
</dbReference>
<dbReference type="InterPro" id="IPR001736">
    <property type="entry name" value="PLipase_D/transphosphatidylase"/>
</dbReference>
<dbReference type="Proteomes" id="UP000316371">
    <property type="component" value="Unassembled WGS sequence"/>
</dbReference>
<evidence type="ECO:0000313" key="3">
    <source>
        <dbReference type="Proteomes" id="UP000316371"/>
    </source>
</evidence>
<dbReference type="Pfam" id="PF03457">
    <property type="entry name" value="HA"/>
    <property type="match status" value="3"/>
</dbReference>
<dbReference type="GO" id="GO:0006793">
    <property type="term" value="P:phosphorus metabolic process"/>
    <property type="evidence" value="ECO:0007669"/>
    <property type="project" value="UniProtKB-ARBA"/>
</dbReference>
<dbReference type="CDD" id="cd09117">
    <property type="entry name" value="PLDc_Bfil_DEXD_like"/>
    <property type="match status" value="1"/>
</dbReference>
<protein>
    <recommendedName>
        <fullName evidence="1">PLD phosphodiesterase domain-containing protein</fullName>
    </recommendedName>
</protein>
<keyword evidence="3" id="KW-1185">Reference proteome</keyword>
<accession>A0A553DQD0</accession>
<comment type="caution">
    <text evidence="2">The sequence shown here is derived from an EMBL/GenBank/DDBJ whole genome shotgun (WGS) entry which is preliminary data.</text>
</comment>
<organism evidence="2 3">
    <name type="scientific">Flavobacterium restrictum</name>
    <dbReference type="NCBI Taxonomy" id="2594428"/>
    <lineage>
        <taxon>Bacteria</taxon>
        <taxon>Pseudomonadati</taxon>
        <taxon>Bacteroidota</taxon>
        <taxon>Flavobacteriia</taxon>
        <taxon>Flavobacteriales</taxon>
        <taxon>Flavobacteriaceae</taxon>
        <taxon>Flavobacterium</taxon>
    </lineage>
</organism>
<sequence length="693" mass="83253">MKIEFLGHGIFEEQDNTVGNYLHKSFKDKNFDTFKCFVAYTTLSGLSIFMDELEKVKHKYKKIEFYLGVDDKGTSREALLELLEKEIDTYIYYNPTKRTRAIYHPKLYIFNGEKANRILIGSSNLTRPGLFNNVETSLAIDFVSGNFQGEKLKRQIDEYFFNFLDKSNQNIKKLDSHLIKYLSENGLILDEKRIYESEEEIEKSNIKDDEGNDLFTAVEASYVDLENLENIDSKTETKNYQSKIILNDYYFSMWKINFERFKIFKEKHESVTIPKDYINRSLYTWYLTQKVLYREERIPEEHLEKLLKSGFNFESAHNIRFDKIWEESYLELKEYFIKHKNSDFPRKKDSKDPLYKLSNFVAMQRHYKKYNDNRMNEYKIKKLEEIDFSWELGYKRNSQISKDDDQWFKNLTIYSAFKKKYNREPKQKINTDEYKIARWRNDQTVNRKRGLLSQDRIELLESENIIWDLEEHEFKIKLKKLIDYKNEFGNFNVPLSYKTDGIALGNFVYSLKNRGTRKEYKEILEKNGMDGIILRSEVDKKDKKYRKLTLVWKNNFEKLKALKKKGENINQINQDYKEDKNFGAWVSSQKRRYTFDNLNDEQIQLLENLGLKLSKENSTEEKWNLFYDLLCEYKISNGNCRVTKSFDKELYTWSASQRRAKRIKTLMPEKIAKLEEIEFEWELTLAPNKKNVL</sequence>
<dbReference type="OrthoDB" id="7056491at2"/>
<dbReference type="AlphaFoldDB" id="A0A553DQD0"/>
<dbReference type="Gene3D" id="6.10.140.530">
    <property type="match status" value="5"/>
</dbReference>
<evidence type="ECO:0000259" key="1">
    <source>
        <dbReference type="PROSITE" id="PS50035"/>
    </source>
</evidence>
<name>A0A553DQD0_9FLAO</name>
<dbReference type="GO" id="GO:0003824">
    <property type="term" value="F:catalytic activity"/>
    <property type="evidence" value="ECO:0007669"/>
    <property type="project" value="InterPro"/>
</dbReference>
<dbReference type="PANTHER" id="PTHR33418:SF1">
    <property type="entry name" value="HELICASE-ASSOCIATED DOMAIN-CONTAINING PROTEIN"/>
    <property type="match status" value="1"/>
</dbReference>
<proteinExistence type="predicted"/>
<reference evidence="2 3" key="1">
    <citation type="submission" date="2019-07" db="EMBL/GenBank/DDBJ databases">
        <title>Novel species of Flavobacterium.</title>
        <authorList>
            <person name="Liu Q."/>
            <person name="Xin Y.-H."/>
        </authorList>
    </citation>
    <scope>NUCLEOTIDE SEQUENCE [LARGE SCALE GENOMIC DNA]</scope>
    <source>
        <strain evidence="2 3">LB1R34</strain>
    </source>
</reference>
<feature type="domain" description="PLD phosphodiesterase" evidence="1">
    <location>
        <begin position="99"/>
        <end position="129"/>
    </location>
</feature>
<dbReference type="Gene3D" id="3.30.870.10">
    <property type="entry name" value="Endonuclease Chain A"/>
    <property type="match status" value="1"/>
</dbReference>
<evidence type="ECO:0000313" key="2">
    <source>
        <dbReference type="EMBL" id="TRX34920.1"/>
    </source>
</evidence>
<dbReference type="RefSeq" id="WP_144257702.1">
    <property type="nucleotide sequence ID" value="NZ_VJZT01000033.1"/>
</dbReference>
<dbReference type="EMBL" id="VJZT01000033">
    <property type="protein sequence ID" value="TRX34920.1"/>
    <property type="molecule type" value="Genomic_DNA"/>
</dbReference>